<dbReference type="Gene3D" id="3.40.630.30">
    <property type="match status" value="1"/>
</dbReference>
<organism evidence="2 3">
    <name type="scientific">Phocaeicola vulgatus str. 3975 RP4</name>
    <dbReference type="NCBI Taxonomy" id="1339352"/>
    <lineage>
        <taxon>Bacteria</taxon>
        <taxon>Pseudomonadati</taxon>
        <taxon>Bacteroidota</taxon>
        <taxon>Bacteroidia</taxon>
        <taxon>Bacteroidales</taxon>
        <taxon>Bacteroidaceae</taxon>
        <taxon>Phocaeicola</taxon>
    </lineage>
</organism>
<dbReference type="Pfam" id="PF13302">
    <property type="entry name" value="Acetyltransf_3"/>
    <property type="match status" value="1"/>
</dbReference>
<reference evidence="2 3" key="1">
    <citation type="submission" date="2014-04" db="EMBL/GenBank/DDBJ databases">
        <authorList>
            <person name="Sears C."/>
            <person name="Carroll K."/>
            <person name="Sack B.R."/>
            <person name="Qadri F."/>
            <person name="Myers L.L."/>
            <person name="Chung G.-T."/>
            <person name="Escheverria P."/>
            <person name="Fraser C.M."/>
            <person name="Sadzewicz L."/>
            <person name="Shefchek K.A."/>
            <person name="Tallon L."/>
            <person name="Das S.P."/>
            <person name="Daugherty S."/>
            <person name="Mongodin E.F."/>
        </authorList>
    </citation>
    <scope>NUCLEOTIDE SEQUENCE [LARGE SCALE GENOMIC DNA]</scope>
    <source>
        <strain evidence="2 3">3975 RP4</strain>
    </source>
</reference>
<accession>A0A069SKH8</accession>
<name>A0A069SKH8_PHOVU</name>
<evidence type="ECO:0000313" key="3">
    <source>
        <dbReference type="Proteomes" id="UP000027661"/>
    </source>
</evidence>
<dbReference type="Proteomes" id="UP000027661">
    <property type="component" value="Unassembled WGS sequence"/>
</dbReference>
<dbReference type="SUPFAM" id="SSF55729">
    <property type="entry name" value="Acyl-CoA N-acyltransferases (Nat)"/>
    <property type="match status" value="1"/>
</dbReference>
<dbReference type="AlphaFoldDB" id="A0A069SKH8"/>
<evidence type="ECO:0000313" key="2">
    <source>
        <dbReference type="EMBL" id="KDS55003.1"/>
    </source>
</evidence>
<dbReference type="PATRIC" id="fig|1339352.3.peg.1392"/>
<comment type="caution">
    <text evidence="2">The sequence shown here is derived from an EMBL/GenBank/DDBJ whole genome shotgun (WGS) entry which is preliminary data.</text>
</comment>
<dbReference type="EMBL" id="JNHM01000018">
    <property type="protein sequence ID" value="KDS55003.1"/>
    <property type="molecule type" value="Genomic_DNA"/>
</dbReference>
<evidence type="ECO:0000259" key="1">
    <source>
        <dbReference type="PROSITE" id="PS51186"/>
    </source>
</evidence>
<protein>
    <submittedName>
        <fullName evidence="2">Acetyltransferase domain protein</fullName>
    </submittedName>
</protein>
<dbReference type="RefSeq" id="WP_005845436.1">
    <property type="nucleotide sequence ID" value="NZ_JNHM01000018.1"/>
</dbReference>
<dbReference type="PROSITE" id="PS51186">
    <property type="entry name" value="GNAT"/>
    <property type="match status" value="1"/>
</dbReference>
<proteinExistence type="predicted"/>
<dbReference type="GO" id="GO:0016747">
    <property type="term" value="F:acyltransferase activity, transferring groups other than amino-acyl groups"/>
    <property type="evidence" value="ECO:0007669"/>
    <property type="project" value="InterPro"/>
</dbReference>
<keyword evidence="2" id="KW-0808">Transferase</keyword>
<gene>
    <name evidence="2" type="ORF">M099_1440</name>
</gene>
<sequence length="173" mass="20094">MITIRHSLPKDLDAIIEIFHYARQFMKEHGNPNQWINGYPSAELILREITNGTNYVCENENGEIIGTFCFIPGEDPTYARIDDGNWLNNEPYYVIHRMATNGKQKGVADACLKWCFEHCNNIRVDTHHDNLVMQNILKKYGFRRCGIIYTHNGTSRIAYQRTLTEKELSLPTE</sequence>
<dbReference type="InterPro" id="IPR016181">
    <property type="entry name" value="Acyl_CoA_acyltransferase"/>
</dbReference>
<dbReference type="GeneID" id="5302425"/>
<dbReference type="InterPro" id="IPR000182">
    <property type="entry name" value="GNAT_dom"/>
</dbReference>
<feature type="domain" description="N-acetyltransferase" evidence="1">
    <location>
        <begin position="2"/>
        <end position="164"/>
    </location>
</feature>